<keyword evidence="1" id="KW-0805">Transcription regulation</keyword>
<dbReference type="EMBL" id="RBDX01000004">
    <property type="protein sequence ID" value="RKN11013.1"/>
    <property type="molecule type" value="Genomic_DNA"/>
</dbReference>
<evidence type="ECO:0000256" key="2">
    <source>
        <dbReference type="ARBA" id="ARBA00023125"/>
    </source>
</evidence>
<feature type="DNA-binding region" description="H-T-H motif" evidence="4">
    <location>
        <begin position="46"/>
        <end position="65"/>
    </location>
</feature>
<keyword evidence="9" id="KW-1185">Reference proteome</keyword>
<gene>
    <name evidence="8" type="ORF">D7318_08625</name>
    <name evidence="7" type="ORF">D7319_07770</name>
</gene>
<evidence type="ECO:0000256" key="4">
    <source>
        <dbReference type="PROSITE-ProRule" id="PRU00335"/>
    </source>
</evidence>
<keyword evidence="2 4" id="KW-0238">DNA-binding</keyword>
<dbReference type="Gene3D" id="1.10.357.10">
    <property type="entry name" value="Tetracycline Repressor, domain 2"/>
    <property type="match status" value="1"/>
</dbReference>
<dbReference type="OrthoDB" id="7505659at2"/>
<dbReference type="InterPro" id="IPR011075">
    <property type="entry name" value="TetR_C"/>
</dbReference>
<dbReference type="PANTHER" id="PTHR47506">
    <property type="entry name" value="TRANSCRIPTIONAL REGULATORY PROTEIN"/>
    <property type="match status" value="1"/>
</dbReference>
<evidence type="ECO:0000313" key="7">
    <source>
        <dbReference type="EMBL" id="RKN11013.1"/>
    </source>
</evidence>
<dbReference type="SUPFAM" id="SSF46689">
    <property type="entry name" value="Homeodomain-like"/>
    <property type="match status" value="1"/>
</dbReference>
<dbReference type="PANTHER" id="PTHR47506:SF1">
    <property type="entry name" value="HTH-TYPE TRANSCRIPTIONAL REGULATOR YJDC"/>
    <property type="match status" value="1"/>
</dbReference>
<evidence type="ECO:0000256" key="3">
    <source>
        <dbReference type="ARBA" id="ARBA00023163"/>
    </source>
</evidence>
<feature type="region of interest" description="Disordered" evidence="5">
    <location>
        <begin position="1"/>
        <end position="20"/>
    </location>
</feature>
<comment type="caution">
    <text evidence="7">The sequence shown here is derived from an EMBL/GenBank/DDBJ whole genome shotgun (WGS) entry which is preliminary data.</text>
</comment>
<dbReference type="Proteomes" id="UP000275024">
    <property type="component" value="Unassembled WGS sequence"/>
</dbReference>
<dbReference type="InterPro" id="IPR036271">
    <property type="entry name" value="Tet_transcr_reg_TetR-rel_C_sf"/>
</dbReference>
<accession>A0A3A9WFD6</accession>
<dbReference type="Pfam" id="PF00440">
    <property type="entry name" value="TetR_N"/>
    <property type="match status" value="1"/>
</dbReference>
<dbReference type="AlphaFoldDB" id="A0A3A9WFD6"/>
<protein>
    <submittedName>
        <fullName evidence="7">TetR/AcrR family transcriptional regulator</fullName>
    </submittedName>
</protein>
<dbReference type="PROSITE" id="PS50977">
    <property type="entry name" value="HTH_TETR_2"/>
    <property type="match status" value="1"/>
</dbReference>
<evidence type="ECO:0000313" key="10">
    <source>
        <dbReference type="Proteomes" id="UP000275024"/>
    </source>
</evidence>
<dbReference type="RefSeq" id="WP_120696283.1">
    <property type="nucleotide sequence ID" value="NZ_RBDX01000004.1"/>
</dbReference>
<evidence type="ECO:0000256" key="1">
    <source>
        <dbReference type="ARBA" id="ARBA00023015"/>
    </source>
</evidence>
<sequence>MSTPTTPTAGVRGDGNKISARGEARRARIIEVATSLLARNGSRGTSLAQIASAAGVSQTGLLHHFSTKEQLLHAVLDNRDEHENALLWRGGPDPGLGIFDVVADVVADWPKQPELVGLVAILVAENVGTDATLKDRLTAKYRETVARLEETLVSARSRGEIRADVDLHAKAIEILAFLSGLEMAWLVDSDVPAHATAIGWAAAQVEVLAIT</sequence>
<dbReference type="InterPro" id="IPR001647">
    <property type="entry name" value="HTH_TetR"/>
</dbReference>
<evidence type="ECO:0000256" key="5">
    <source>
        <dbReference type="SAM" id="MobiDB-lite"/>
    </source>
</evidence>
<organism evidence="7 10">
    <name type="scientific">Streptomyces radicis</name>
    <dbReference type="NCBI Taxonomy" id="1750517"/>
    <lineage>
        <taxon>Bacteria</taxon>
        <taxon>Bacillati</taxon>
        <taxon>Actinomycetota</taxon>
        <taxon>Actinomycetes</taxon>
        <taxon>Kitasatosporales</taxon>
        <taxon>Streptomycetaceae</taxon>
        <taxon>Streptomyces</taxon>
    </lineage>
</organism>
<dbReference type="Proteomes" id="UP000268652">
    <property type="component" value="Unassembled WGS sequence"/>
</dbReference>
<keyword evidence="3" id="KW-0804">Transcription</keyword>
<reference evidence="9 10" key="1">
    <citation type="submission" date="2018-09" db="EMBL/GenBank/DDBJ databases">
        <title>Streptomyces sp. nov. DS1-2, an endophytic actinomycete isolated from roots of Dendrobium scabrilingue.</title>
        <authorList>
            <person name="Kuncharoen N."/>
            <person name="Kudo T."/>
            <person name="Ohkuma M."/>
            <person name="Yuki M."/>
            <person name="Tanasupawat S."/>
        </authorList>
    </citation>
    <scope>NUCLEOTIDE SEQUENCE [LARGE SCALE GENOMIC DNA]</scope>
    <source>
        <strain evidence="7 10">AZ1-7</strain>
        <strain evidence="8 9">DS1-2</strain>
    </source>
</reference>
<evidence type="ECO:0000313" key="9">
    <source>
        <dbReference type="Proteomes" id="UP000268652"/>
    </source>
</evidence>
<dbReference type="InterPro" id="IPR009057">
    <property type="entry name" value="Homeodomain-like_sf"/>
</dbReference>
<name>A0A3A9WFD6_9ACTN</name>
<proteinExistence type="predicted"/>
<dbReference type="SUPFAM" id="SSF48498">
    <property type="entry name" value="Tetracyclin repressor-like, C-terminal domain"/>
    <property type="match status" value="1"/>
</dbReference>
<feature type="domain" description="HTH tetR-type" evidence="6">
    <location>
        <begin position="23"/>
        <end position="83"/>
    </location>
</feature>
<dbReference type="EMBL" id="RBDY01000004">
    <property type="protein sequence ID" value="RKN25276.1"/>
    <property type="molecule type" value="Genomic_DNA"/>
</dbReference>
<evidence type="ECO:0000313" key="8">
    <source>
        <dbReference type="EMBL" id="RKN25276.1"/>
    </source>
</evidence>
<dbReference type="PRINTS" id="PR00455">
    <property type="entry name" value="HTHTETR"/>
</dbReference>
<evidence type="ECO:0000259" key="6">
    <source>
        <dbReference type="PROSITE" id="PS50977"/>
    </source>
</evidence>
<dbReference type="GO" id="GO:0003677">
    <property type="term" value="F:DNA binding"/>
    <property type="evidence" value="ECO:0007669"/>
    <property type="project" value="UniProtKB-UniRule"/>
</dbReference>
<dbReference type="Pfam" id="PF16925">
    <property type="entry name" value="TetR_C_13"/>
    <property type="match status" value="1"/>
</dbReference>